<comment type="caution">
    <text evidence="1">The sequence shown here is derived from an EMBL/GenBank/DDBJ whole genome shotgun (WGS) entry which is preliminary data.</text>
</comment>
<dbReference type="Proteomes" id="UP001515943">
    <property type="component" value="Unassembled WGS sequence"/>
</dbReference>
<evidence type="ECO:0000313" key="1">
    <source>
        <dbReference type="EMBL" id="NKE59971.1"/>
    </source>
</evidence>
<protein>
    <submittedName>
        <fullName evidence="1">Uncharacterized protein</fullName>
    </submittedName>
</protein>
<accession>A0ABX1FN17</accession>
<dbReference type="RefSeq" id="WP_167976628.1">
    <property type="nucleotide sequence ID" value="NZ_VSRL01000102.1"/>
</dbReference>
<dbReference type="EMBL" id="VSRL01000102">
    <property type="protein sequence ID" value="NKE59971.1"/>
    <property type="molecule type" value="Genomic_DNA"/>
</dbReference>
<reference evidence="1 2" key="1">
    <citation type="submission" date="2019-08" db="EMBL/GenBank/DDBJ databases">
        <title>Lentzea from Indian Himalayas.</title>
        <authorList>
            <person name="Mandal S."/>
            <person name="Mallick Gupta A."/>
            <person name="Maiti P.K."/>
            <person name="Sarkar J."/>
            <person name="Mandal S."/>
        </authorList>
    </citation>
    <scope>NUCLEOTIDE SEQUENCE [LARGE SCALE GENOMIC DNA]</scope>
    <source>
        <strain evidence="1 2">PSKA42</strain>
    </source>
</reference>
<keyword evidence="2" id="KW-1185">Reference proteome</keyword>
<name>A0ABX1FN17_9PSEU</name>
<organism evidence="1 2">
    <name type="scientific">Lentzea indica</name>
    <dbReference type="NCBI Taxonomy" id="2604800"/>
    <lineage>
        <taxon>Bacteria</taxon>
        <taxon>Bacillati</taxon>
        <taxon>Actinomycetota</taxon>
        <taxon>Actinomycetes</taxon>
        <taxon>Pseudonocardiales</taxon>
        <taxon>Pseudonocardiaceae</taxon>
        <taxon>Lentzea</taxon>
    </lineage>
</organism>
<evidence type="ECO:0000313" key="2">
    <source>
        <dbReference type="Proteomes" id="UP001515943"/>
    </source>
</evidence>
<gene>
    <name evidence="1" type="ORF">FXN61_25495</name>
</gene>
<sequence length="201" mass="21161">MTDWSQETLDELWGDFIDGGASPESFAALPKLADLANDPELAEQAVSLAGAIIAAGGAEVRDERLAAELLAAANRLLPASDDYYASLLAAQLAFEGVAYWPNLAESLGSLPFDVLCPSCGTDITLLFDLSLAKASFIDEIGDTSPLQPVDPSALTGIGRRLYDTAASHAQERVMRAVAHLFGQATCPLCAAEFTVAGRVLF</sequence>
<proteinExistence type="predicted"/>